<dbReference type="Pfam" id="PF07690">
    <property type="entry name" value="MFS_1"/>
    <property type="match status" value="1"/>
</dbReference>
<dbReference type="PANTHER" id="PTHR11360">
    <property type="entry name" value="MONOCARBOXYLATE TRANSPORTER"/>
    <property type="match status" value="1"/>
</dbReference>
<proteinExistence type="inferred from homology"/>
<dbReference type="InterPro" id="IPR036259">
    <property type="entry name" value="MFS_trans_sf"/>
</dbReference>
<comment type="caution">
    <text evidence="4">The sequence shown here is derived from an EMBL/GenBank/DDBJ whole genome shotgun (WGS) entry which is preliminary data.</text>
</comment>
<organism evidence="4 5">
    <name type="scientific">Coniophora puteana (strain RWD-64-598)</name>
    <name type="common">Brown rot fungus</name>
    <dbReference type="NCBI Taxonomy" id="741705"/>
    <lineage>
        <taxon>Eukaryota</taxon>
        <taxon>Fungi</taxon>
        <taxon>Dikarya</taxon>
        <taxon>Basidiomycota</taxon>
        <taxon>Agaricomycotina</taxon>
        <taxon>Agaricomycetes</taxon>
        <taxon>Agaricomycetidae</taxon>
        <taxon>Boletales</taxon>
        <taxon>Coniophorineae</taxon>
        <taxon>Coniophoraceae</taxon>
        <taxon>Coniophora</taxon>
    </lineage>
</organism>
<dbReference type="GO" id="GO:0016020">
    <property type="term" value="C:membrane"/>
    <property type="evidence" value="ECO:0007669"/>
    <property type="project" value="UniProtKB-SubCell"/>
</dbReference>
<accession>A0A5M3MRC9</accession>
<keyword evidence="3" id="KW-1133">Transmembrane helix</keyword>
<comment type="subcellular location">
    <subcellularLocation>
        <location evidence="1">Membrane</location>
        <topology evidence="1">Multi-pass membrane protein</topology>
    </subcellularLocation>
</comment>
<evidence type="ECO:0000256" key="2">
    <source>
        <dbReference type="ARBA" id="ARBA00006727"/>
    </source>
</evidence>
<dbReference type="InterPro" id="IPR050327">
    <property type="entry name" value="Proton-linked_MCT"/>
</dbReference>
<feature type="transmembrane region" description="Helical" evidence="3">
    <location>
        <begin position="169"/>
        <end position="189"/>
    </location>
</feature>
<name>A0A5M3MRC9_CONPW</name>
<keyword evidence="3" id="KW-0472">Membrane</keyword>
<dbReference type="AlphaFoldDB" id="A0A5M3MRC9"/>
<dbReference type="GO" id="GO:0022857">
    <property type="term" value="F:transmembrane transporter activity"/>
    <property type="evidence" value="ECO:0007669"/>
    <property type="project" value="InterPro"/>
</dbReference>
<feature type="transmembrane region" description="Helical" evidence="3">
    <location>
        <begin position="138"/>
        <end position="157"/>
    </location>
</feature>
<feature type="transmembrane region" description="Helical" evidence="3">
    <location>
        <begin position="110"/>
        <end position="131"/>
    </location>
</feature>
<sequence length="299" mass="32042">MIFQVIGLNTIYGVFQASTWKPLNLLAAFQDFYTSQESNIPGAIGQDALVSLAGAVGAGLTWSGSIFVNPLMTRVKDVRIITVAGAFIMCFGLFFASFNTKLWHLYLTQALMYGIGSSMYYFPIMSIAPVYFDRHRGFAMGFILAGNGCGGLVLAPATNALISHLGIRWALRILGLVNLALAIPAACVVKQRPGYKVGGGLKVSMGLVKQGTFLWQSLGAFLQAAGNFVPMIYMATYSTSVLGYSASTASLVIALNNGVNSISRVLMGVLADRVGRQNTMFVGVSTRHSFHLCPIISSH</sequence>
<dbReference type="GeneID" id="19207794"/>
<feature type="transmembrane region" description="Helical" evidence="3">
    <location>
        <begin position="80"/>
        <end position="98"/>
    </location>
</feature>
<dbReference type="EMBL" id="JH711578">
    <property type="protein sequence ID" value="EIW81101.1"/>
    <property type="molecule type" value="Genomic_DNA"/>
</dbReference>
<keyword evidence="5" id="KW-1185">Reference proteome</keyword>
<evidence type="ECO:0000313" key="5">
    <source>
        <dbReference type="Proteomes" id="UP000053558"/>
    </source>
</evidence>
<feature type="transmembrane region" description="Helical" evidence="3">
    <location>
        <begin position="48"/>
        <end position="68"/>
    </location>
</feature>
<comment type="similarity">
    <text evidence="2">Belongs to the major facilitator superfamily. Monocarboxylate porter (TC 2.A.1.13) family.</text>
</comment>
<dbReference type="OMA" id="IATIGCC"/>
<reference evidence="5" key="1">
    <citation type="journal article" date="2012" name="Science">
        <title>The Paleozoic origin of enzymatic lignin decomposition reconstructed from 31 fungal genomes.</title>
        <authorList>
            <person name="Floudas D."/>
            <person name="Binder M."/>
            <person name="Riley R."/>
            <person name="Barry K."/>
            <person name="Blanchette R.A."/>
            <person name="Henrissat B."/>
            <person name="Martinez A.T."/>
            <person name="Otillar R."/>
            <person name="Spatafora J.W."/>
            <person name="Yadav J.S."/>
            <person name="Aerts A."/>
            <person name="Benoit I."/>
            <person name="Boyd A."/>
            <person name="Carlson A."/>
            <person name="Copeland A."/>
            <person name="Coutinho P.M."/>
            <person name="de Vries R.P."/>
            <person name="Ferreira P."/>
            <person name="Findley K."/>
            <person name="Foster B."/>
            <person name="Gaskell J."/>
            <person name="Glotzer D."/>
            <person name="Gorecki P."/>
            <person name="Heitman J."/>
            <person name="Hesse C."/>
            <person name="Hori C."/>
            <person name="Igarashi K."/>
            <person name="Jurgens J.A."/>
            <person name="Kallen N."/>
            <person name="Kersten P."/>
            <person name="Kohler A."/>
            <person name="Kuees U."/>
            <person name="Kumar T.K.A."/>
            <person name="Kuo A."/>
            <person name="LaButti K."/>
            <person name="Larrondo L.F."/>
            <person name="Lindquist E."/>
            <person name="Ling A."/>
            <person name="Lombard V."/>
            <person name="Lucas S."/>
            <person name="Lundell T."/>
            <person name="Martin R."/>
            <person name="McLaughlin D.J."/>
            <person name="Morgenstern I."/>
            <person name="Morin E."/>
            <person name="Murat C."/>
            <person name="Nagy L.G."/>
            <person name="Nolan M."/>
            <person name="Ohm R.A."/>
            <person name="Patyshakuliyeva A."/>
            <person name="Rokas A."/>
            <person name="Ruiz-Duenas F.J."/>
            <person name="Sabat G."/>
            <person name="Salamov A."/>
            <person name="Samejima M."/>
            <person name="Schmutz J."/>
            <person name="Slot J.C."/>
            <person name="St John F."/>
            <person name="Stenlid J."/>
            <person name="Sun H."/>
            <person name="Sun S."/>
            <person name="Syed K."/>
            <person name="Tsang A."/>
            <person name="Wiebenga A."/>
            <person name="Young D."/>
            <person name="Pisabarro A."/>
            <person name="Eastwood D.C."/>
            <person name="Martin F."/>
            <person name="Cullen D."/>
            <person name="Grigoriev I.V."/>
            <person name="Hibbett D.S."/>
        </authorList>
    </citation>
    <scope>NUCLEOTIDE SEQUENCE [LARGE SCALE GENOMIC DNA]</scope>
    <source>
        <strain evidence="5">RWD-64-598 SS2</strain>
    </source>
</reference>
<dbReference type="OrthoDB" id="2213137at2759"/>
<evidence type="ECO:0000256" key="1">
    <source>
        <dbReference type="ARBA" id="ARBA00004141"/>
    </source>
</evidence>
<gene>
    <name evidence="4" type="ORF">CONPUDRAFT_56417</name>
</gene>
<dbReference type="PANTHER" id="PTHR11360:SF284">
    <property type="entry name" value="EG:103B4.3 PROTEIN-RELATED"/>
    <property type="match status" value="1"/>
</dbReference>
<dbReference type="InterPro" id="IPR011701">
    <property type="entry name" value="MFS"/>
</dbReference>
<keyword evidence="3" id="KW-0812">Transmembrane</keyword>
<evidence type="ECO:0000256" key="3">
    <source>
        <dbReference type="SAM" id="Phobius"/>
    </source>
</evidence>
<feature type="transmembrane region" description="Helical" evidence="3">
    <location>
        <begin position="213"/>
        <end position="235"/>
    </location>
</feature>
<protein>
    <submittedName>
        <fullName evidence="4">MFS general substrate transporter</fullName>
    </submittedName>
</protein>
<evidence type="ECO:0000313" key="4">
    <source>
        <dbReference type="EMBL" id="EIW81101.1"/>
    </source>
</evidence>
<dbReference type="RefSeq" id="XP_007768267.1">
    <property type="nucleotide sequence ID" value="XM_007770077.1"/>
</dbReference>
<dbReference type="KEGG" id="cput:CONPUDRAFT_56417"/>
<dbReference type="SUPFAM" id="SSF103473">
    <property type="entry name" value="MFS general substrate transporter"/>
    <property type="match status" value="1"/>
</dbReference>
<dbReference type="Gene3D" id="1.20.1250.20">
    <property type="entry name" value="MFS general substrate transporter like domains"/>
    <property type="match status" value="2"/>
</dbReference>
<dbReference type="Proteomes" id="UP000053558">
    <property type="component" value="Unassembled WGS sequence"/>
</dbReference>